<dbReference type="eggNOG" id="KOG4197">
    <property type="taxonomic scope" value="Eukaryota"/>
</dbReference>
<evidence type="ECO:0000256" key="4">
    <source>
        <dbReference type="SAM" id="MobiDB-lite"/>
    </source>
</evidence>
<dbReference type="PANTHER" id="PTHR47447:SF17">
    <property type="entry name" value="OS12G0638900 PROTEIN"/>
    <property type="match status" value="1"/>
</dbReference>
<dbReference type="InterPro" id="IPR033443">
    <property type="entry name" value="PROP1-like_PPR_dom"/>
</dbReference>
<evidence type="ECO:0000313" key="6">
    <source>
        <dbReference type="EMBL" id="EFN53008.1"/>
    </source>
</evidence>
<evidence type="ECO:0000256" key="2">
    <source>
        <dbReference type="ARBA" id="ARBA00022737"/>
    </source>
</evidence>
<dbReference type="PROSITE" id="PS51375">
    <property type="entry name" value="PPR"/>
    <property type="match status" value="4"/>
</dbReference>
<dbReference type="Proteomes" id="UP000008141">
    <property type="component" value="Unassembled WGS sequence"/>
</dbReference>
<dbReference type="EMBL" id="GL433853">
    <property type="protein sequence ID" value="EFN53008.1"/>
    <property type="molecule type" value="Genomic_DNA"/>
</dbReference>
<dbReference type="GeneID" id="17352467"/>
<dbReference type="KEGG" id="cvr:CHLNCDRAFT_54108"/>
<dbReference type="Pfam" id="PF13812">
    <property type="entry name" value="PPR_3"/>
    <property type="match status" value="1"/>
</dbReference>
<evidence type="ECO:0000256" key="3">
    <source>
        <dbReference type="PROSITE-ProRule" id="PRU00708"/>
    </source>
</evidence>
<dbReference type="RefSeq" id="XP_005845110.1">
    <property type="nucleotide sequence ID" value="XM_005845048.1"/>
</dbReference>
<dbReference type="Gene3D" id="1.25.40.10">
    <property type="entry name" value="Tetratricopeptide repeat domain"/>
    <property type="match status" value="3"/>
</dbReference>
<organism evidence="7">
    <name type="scientific">Chlorella variabilis</name>
    <name type="common">Green alga</name>
    <dbReference type="NCBI Taxonomy" id="554065"/>
    <lineage>
        <taxon>Eukaryota</taxon>
        <taxon>Viridiplantae</taxon>
        <taxon>Chlorophyta</taxon>
        <taxon>core chlorophytes</taxon>
        <taxon>Trebouxiophyceae</taxon>
        <taxon>Chlorellales</taxon>
        <taxon>Chlorellaceae</taxon>
        <taxon>Chlorella clade</taxon>
        <taxon>Chlorella</taxon>
    </lineage>
</organism>
<name>E1ZMJ3_CHLVA</name>
<dbReference type="AlphaFoldDB" id="E1ZMJ3"/>
<feature type="domain" description="PROP1-like PPR" evidence="5">
    <location>
        <begin position="183"/>
        <end position="319"/>
    </location>
</feature>
<dbReference type="InterPro" id="IPR011990">
    <property type="entry name" value="TPR-like_helical_dom_sf"/>
</dbReference>
<accession>E1ZMJ3</accession>
<gene>
    <name evidence="6" type="ORF">CHLNCDRAFT_54108</name>
</gene>
<feature type="repeat" description="PPR" evidence="3">
    <location>
        <begin position="243"/>
        <end position="277"/>
    </location>
</feature>
<evidence type="ECO:0000313" key="7">
    <source>
        <dbReference type="Proteomes" id="UP000008141"/>
    </source>
</evidence>
<evidence type="ECO:0000259" key="5">
    <source>
        <dbReference type="Pfam" id="PF17177"/>
    </source>
</evidence>
<protein>
    <recommendedName>
        <fullName evidence="5">PROP1-like PPR domain-containing protein</fullName>
    </recommendedName>
</protein>
<dbReference type="InterPro" id="IPR002885">
    <property type="entry name" value="PPR_rpt"/>
</dbReference>
<dbReference type="Pfam" id="PF17177">
    <property type="entry name" value="PPR_long"/>
    <property type="match status" value="1"/>
</dbReference>
<dbReference type="PANTHER" id="PTHR47447">
    <property type="entry name" value="OS03G0856100 PROTEIN"/>
    <property type="match status" value="1"/>
</dbReference>
<proteinExistence type="inferred from homology"/>
<feature type="repeat" description="PPR" evidence="3">
    <location>
        <begin position="516"/>
        <end position="552"/>
    </location>
</feature>
<keyword evidence="2" id="KW-0677">Repeat</keyword>
<reference evidence="6 7" key="1">
    <citation type="journal article" date="2010" name="Plant Cell">
        <title>The Chlorella variabilis NC64A genome reveals adaptation to photosymbiosis, coevolution with viruses, and cryptic sex.</title>
        <authorList>
            <person name="Blanc G."/>
            <person name="Duncan G."/>
            <person name="Agarkova I."/>
            <person name="Borodovsky M."/>
            <person name="Gurnon J."/>
            <person name="Kuo A."/>
            <person name="Lindquist E."/>
            <person name="Lucas S."/>
            <person name="Pangilinan J."/>
            <person name="Polle J."/>
            <person name="Salamov A."/>
            <person name="Terry A."/>
            <person name="Yamada T."/>
            <person name="Dunigan D.D."/>
            <person name="Grigoriev I.V."/>
            <person name="Claverie J.M."/>
            <person name="Van Etten J.L."/>
        </authorList>
    </citation>
    <scope>NUCLEOTIDE SEQUENCE [LARGE SCALE GENOMIC DNA]</scope>
    <source>
        <strain evidence="6 7">NC64A</strain>
    </source>
</reference>
<dbReference type="InParanoid" id="E1ZMJ3"/>
<sequence length="701" mass="73329">MLRALCSVGRHADALTYLAGVPTKRQRTHMYTLLMRACNEAGALGVARECHDMFLRRRHTPDARLAAEVVMLLGRSGEVAAAEAAWRHALGAARGEEEHACLHAARAAALARAGQLPAAVAALEAILDRFADLLPVDASFSLDSGDSGGGDGDGDQQRWREQAAHPPPVRYMQHARNAVLAAAQAAGDAAAVRRVTGLATLRGLPPDLATYHSLLRAAIAHGDGLAAVQEGVEELRRLGMRPTRETYSILLRACAVEGDPQAAQAVFDGMPARGVSQTRVHHNALLHIYSHAGDLQGVDGAYRRMRAAGFAPDASTFQALLSSIKHWAALETAARVEGEGPAPQVERTMQRKAAGALLAGWVADLDAARPCQLTPALFTTLLHAYSQCGEIHSVLLLMRDACGCQLAPDTSRQLDAAPCGSSGSRGSGSSVAGRAAAADVPAANAAAGGGAGGEARVARSSGDGEAAPLAADVPPEGGGGTRSGAEAAGSSGGGGTAPRAGPLSQRTLQRAHLAPSLPVFNAAIGACTRVGRWHMADAVALLHSMMSAGLSPDVHTYTSLISGCAFGRQAALARELWRQMEERGIRPNIVTHNAMVKVELFTYGVDAGTAYLRRMVQQGLDPDRASWSTLLVAARLAKRGDVADMALQQLAGREEEEEAAAAEAARLEEAAAAVAAAAGVAVLDDHRWHGYYEQQEEEDEW</sequence>
<feature type="region of interest" description="Disordered" evidence="4">
    <location>
        <begin position="444"/>
        <end position="502"/>
    </location>
</feature>
<dbReference type="NCBIfam" id="TIGR00756">
    <property type="entry name" value="PPR"/>
    <property type="match status" value="4"/>
</dbReference>
<comment type="similarity">
    <text evidence="1">Belongs to the PPR family. P subfamily.</text>
</comment>
<evidence type="ECO:0000256" key="1">
    <source>
        <dbReference type="ARBA" id="ARBA00007626"/>
    </source>
</evidence>
<feature type="repeat" description="PPR" evidence="3">
    <location>
        <begin position="278"/>
        <end position="312"/>
    </location>
</feature>
<feature type="repeat" description="PPR" evidence="3">
    <location>
        <begin position="553"/>
        <end position="587"/>
    </location>
</feature>
<keyword evidence="7" id="KW-1185">Reference proteome</keyword>
<dbReference type="STRING" id="554065.E1ZMJ3"/>
<dbReference type="OrthoDB" id="512740at2759"/>